<dbReference type="EMBL" id="HE575324">
    <property type="protein sequence ID" value="CCC95720.1"/>
    <property type="molecule type" value="Genomic_DNA"/>
</dbReference>
<sequence length="218" mass="24122">MAEFKKFVKLLEQTDGRDKILKALAGVMKVLASADFCQERTTAYKTIGKSIGDARSLLRMMKWAGDVPKMQTTLRESKAKGKITLQDLLKFLRVLCNFLYVLGDNVAFIARHKLLALQHKTVHYKAKTAQFWGFFLAAVLDVIAMYGALQKRVTDPAASKKEAKAALINLVKDASDTLVTMAFVGYMRGVWRPTPGTSGALTAVSGAVATYLNWNKIK</sequence>
<feature type="transmembrane region" description="Helical" evidence="5">
    <location>
        <begin position="130"/>
        <end position="149"/>
    </location>
</feature>
<keyword evidence="2 5" id="KW-0472">Membrane</keyword>
<evidence type="ECO:0000256" key="5">
    <source>
        <dbReference type="SAM" id="Phobius"/>
    </source>
</evidence>
<dbReference type="VEuPathDB" id="TriTrypDB:TcIL3000.11.12130"/>
<keyword evidence="5" id="KW-0812">Transmembrane</keyword>
<dbReference type="GO" id="GO:0005778">
    <property type="term" value="C:peroxisomal membrane"/>
    <property type="evidence" value="ECO:0007669"/>
    <property type="project" value="UniProtKB-SubCell"/>
</dbReference>
<name>G0V248_TRYCI</name>
<gene>
    <name evidence="6" type="ORF">TCIL3000_11_12130</name>
</gene>
<dbReference type="Pfam" id="PF05648">
    <property type="entry name" value="PEX11"/>
    <property type="match status" value="1"/>
</dbReference>
<comment type="subcellular location">
    <subcellularLocation>
        <location evidence="4">Peroxisome membrane</location>
    </subcellularLocation>
</comment>
<keyword evidence="3" id="KW-0576">Peroxisome</keyword>
<accession>G0V248</accession>
<keyword evidence="1" id="KW-0962">Peroxisome biogenesis</keyword>
<evidence type="ECO:0000313" key="6">
    <source>
        <dbReference type="EMBL" id="CCC95720.1"/>
    </source>
</evidence>
<evidence type="ECO:0000256" key="3">
    <source>
        <dbReference type="ARBA" id="ARBA00023140"/>
    </source>
</evidence>
<feature type="transmembrane region" description="Helical" evidence="5">
    <location>
        <begin position="91"/>
        <end position="110"/>
    </location>
</feature>
<dbReference type="PANTHER" id="PTHR12652:SF52">
    <property type="entry name" value="MEMBRANE PROTEIN, PUTATIVE-RELATED"/>
    <property type="match status" value="1"/>
</dbReference>
<keyword evidence="5" id="KW-1133">Transmembrane helix</keyword>
<dbReference type="AlphaFoldDB" id="G0V248"/>
<organism evidence="6">
    <name type="scientific">Trypanosoma congolense (strain IL3000)</name>
    <dbReference type="NCBI Taxonomy" id="1068625"/>
    <lineage>
        <taxon>Eukaryota</taxon>
        <taxon>Discoba</taxon>
        <taxon>Euglenozoa</taxon>
        <taxon>Kinetoplastea</taxon>
        <taxon>Metakinetoplastina</taxon>
        <taxon>Trypanosomatida</taxon>
        <taxon>Trypanosomatidae</taxon>
        <taxon>Trypanosoma</taxon>
        <taxon>Nannomonas</taxon>
    </lineage>
</organism>
<reference evidence="6" key="1">
    <citation type="journal article" date="2012" name="Proc. Natl. Acad. Sci. U.S.A.">
        <title>Antigenic diversity is generated by distinct evolutionary mechanisms in African trypanosome species.</title>
        <authorList>
            <person name="Jackson A.P."/>
            <person name="Berry A."/>
            <person name="Aslett M."/>
            <person name="Allison H.C."/>
            <person name="Burton P."/>
            <person name="Vavrova-Anderson J."/>
            <person name="Brown R."/>
            <person name="Browne H."/>
            <person name="Corton N."/>
            <person name="Hauser H."/>
            <person name="Gamble J."/>
            <person name="Gilderthorp R."/>
            <person name="Marcello L."/>
            <person name="McQuillan J."/>
            <person name="Otto T.D."/>
            <person name="Quail M.A."/>
            <person name="Sanders M.J."/>
            <person name="van Tonder A."/>
            <person name="Ginger M.L."/>
            <person name="Field M.C."/>
            <person name="Barry J.D."/>
            <person name="Hertz-Fowler C."/>
            <person name="Berriman M."/>
        </authorList>
    </citation>
    <scope>NUCLEOTIDE SEQUENCE</scope>
    <source>
        <strain evidence="6">IL3000</strain>
    </source>
</reference>
<evidence type="ECO:0000256" key="1">
    <source>
        <dbReference type="ARBA" id="ARBA00022593"/>
    </source>
</evidence>
<protein>
    <submittedName>
        <fullName evidence="6">Uncharacterized protein TCIL3000_11_12130</fullName>
    </submittedName>
</protein>
<evidence type="ECO:0000256" key="2">
    <source>
        <dbReference type="ARBA" id="ARBA00023136"/>
    </source>
</evidence>
<dbReference type="InterPro" id="IPR008733">
    <property type="entry name" value="PEX11"/>
</dbReference>
<evidence type="ECO:0000256" key="4">
    <source>
        <dbReference type="ARBA" id="ARBA00046271"/>
    </source>
</evidence>
<proteinExistence type="predicted"/>
<dbReference type="GO" id="GO:0016559">
    <property type="term" value="P:peroxisome fission"/>
    <property type="evidence" value="ECO:0007669"/>
    <property type="project" value="InterPro"/>
</dbReference>
<dbReference type="PANTHER" id="PTHR12652">
    <property type="entry name" value="PEROXISOMAL BIOGENESIS FACTOR 11"/>
    <property type="match status" value="1"/>
</dbReference>